<dbReference type="EMBL" id="LC625835">
    <property type="protein sequence ID" value="BCU03378.1"/>
    <property type="molecule type" value="Genomic_DNA"/>
</dbReference>
<keyword evidence="1" id="KW-0175">Coiled coil</keyword>
<organism evidence="2 3">
    <name type="scientific">Pandoravirus japonicus</name>
    <dbReference type="NCBI Taxonomy" id="2823154"/>
    <lineage>
        <taxon>Viruses</taxon>
        <taxon>Pandoravirus</taxon>
    </lineage>
</organism>
<protein>
    <submittedName>
        <fullName evidence="2">Uncharacterized protein</fullName>
    </submittedName>
</protein>
<evidence type="ECO:0000256" key="1">
    <source>
        <dbReference type="SAM" id="Coils"/>
    </source>
</evidence>
<reference evidence="2" key="1">
    <citation type="submission" date="2021-04" db="EMBL/GenBank/DDBJ databases">
        <title>Draft Genome Sequence of Pandoravirus japonicus, Isolated from the Sabaishi River of Niigata, Japan.</title>
        <authorList>
            <person name="Hosokawa N."/>
            <person name="Takahashi H."/>
            <person name="Aoki K."/>
            <person name="Takemura M."/>
        </authorList>
    </citation>
    <scope>NUCLEOTIDE SEQUENCE</scope>
</reference>
<sequence>MSLVPVMPASPDCINRLTLENPDLAYVFGPDAVRDPAAQAFRSLLGVTGAGADCDQILAALRARRNQIERGAATIAGSAGGGVGALLRQQQRDEALLAASTVGASLTGLPVGPRGADAVDELAQQACASGWANATRDQVNLIYDRAIARGIPGARSMTLAQVCAAIAEEAAEDAAEEVAAATAAAAAIAPPLPLYGTAAAAATNPYYYAGTPYAAQTAAPAPWYGPYGVARPPTPYVPPPSPSAAAEIAAADAEATARDAQNQAQAYDNLAQQLRLQSEATAAQAAEAAAQATQARSLSQVQRGIATATMSRQAGAAPLYGGNRGASAW</sequence>
<evidence type="ECO:0000313" key="2">
    <source>
        <dbReference type="EMBL" id="BCU03378.1"/>
    </source>
</evidence>
<dbReference type="Proteomes" id="UP001253637">
    <property type="component" value="Segment"/>
</dbReference>
<evidence type="ECO:0000313" key="3">
    <source>
        <dbReference type="Proteomes" id="UP001253637"/>
    </source>
</evidence>
<accession>A0A811BNF3</accession>
<proteinExistence type="predicted"/>
<name>A0A811BNF3_9VIRU</name>
<feature type="coiled-coil region" evidence="1">
    <location>
        <begin position="243"/>
        <end position="277"/>
    </location>
</feature>